<comment type="caution">
    <text evidence="4">The sequence shown here is derived from an EMBL/GenBank/DDBJ whole genome shotgun (WGS) entry which is preliminary data.</text>
</comment>
<dbReference type="PANTHER" id="PTHR18884">
    <property type="entry name" value="SEPTIN"/>
    <property type="match status" value="1"/>
</dbReference>
<evidence type="ECO:0000313" key="4">
    <source>
        <dbReference type="EMBL" id="KAK9802026.1"/>
    </source>
</evidence>
<keyword evidence="1" id="KW-0547">Nucleotide-binding</keyword>
<dbReference type="Gene3D" id="1.25.10.10">
    <property type="entry name" value="Leucine-rich Repeat Variant"/>
    <property type="match status" value="1"/>
</dbReference>
<dbReference type="AlphaFoldDB" id="A0AAW1P1D5"/>
<proteinExistence type="inferred from homology"/>
<feature type="compositionally biased region" description="Basic and acidic residues" evidence="2">
    <location>
        <begin position="9"/>
        <end position="22"/>
    </location>
</feature>
<feature type="compositionally biased region" description="Polar residues" evidence="2">
    <location>
        <begin position="90"/>
        <end position="101"/>
    </location>
</feature>
<sequence length="718" mass="79762">MGSMHHSGSFHDRSSLEKRRAQNDAMANLLSSFGDWNDHSQLRQPTQTNEFARPQSTATDSFELDRLPALRPTDSASSPYQRRMSKDTVRSSGEFQHSQMAWNRAEASRPRPQVSRQYQDVYVNIMVAGESGQGKTTCIENLFAAWHPDACFAHHDGSSTSPETFRENPDLLCARLPPVQVEESAMQLHYSIQDTPGYGNDLDVQGTLAMLIDHIRAGKAKQAKEMEGMPGGMELPGVELRHMMDVCLYFIPAHRLKGVDLYFMAALAKEVAVIPVIAKSDCMTPEELVEFKSHVLSRLVHPGIDGIDGPIEIYNFPGHVLEEAGVDRPIPPFAVVCSKDMGHRGSFWPVRRYAWGTVECANYQHSDFQLLKELVFERGFASLRKDKWRRYLRHGRGPGSDALVLELSDDLQRMYTAVLQARAFDWGKMALMLVWCLPAAFALGMYRAHLAARGRETGLQSIKLQDLLAHLQRPVQDKQMQASVLPVSALSLSCLLADDTMQDRRTLSCAVNVLHDLLGHHSPICQQAACIAMGNLMRNAPLQWRAKLAWSSIIDAVVPLLQHGHMPRQQAALYCLRIMAVVPAARLPPAPRRPQQLASGNELVEYPASQAKAPQSWHLSEPALSTMADAGALGFMVDLGIASGQIETQEAVVAALKLFTSPQLPAELRQSFLQRLAMIDELPRLLDLVSCMGSTIGRCRAEAIENALQELPALEFFP</sequence>
<dbReference type="InterPro" id="IPR011989">
    <property type="entry name" value="ARM-like"/>
</dbReference>
<name>A0AAW1P1D5_9CHLO</name>
<dbReference type="Gene3D" id="3.40.50.300">
    <property type="entry name" value="P-loop containing nucleotide triphosphate hydrolases"/>
    <property type="match status" value="1"/>
</dbReference>
<dbReference type="EMBL" id="JALJOQ010000072">
    <property type="protein sequence ID" value="KAK9802026.1"/>
    <property type="molecule type" value="Genomic_DNA"/>
</dbReference>
<organism evidence="4 5">
    <name type="scientific">Symbiochloris irregularis</name>
    <dbReference type="NCBI Taxonomy" id="706552"/>
    <lineage>
        <taxon>Eukaryota</taxon>
        <taxon>Viridiplantae</taxon>
        <taxon>Chlorophyta</taxon>
        <taxon>core chlorophytes</taxon>
        <taxon>Trebouxiophyceae</taxon>
        <taxon>Trebouxiales</taxon>
        <taxon>Trebouxiaceae</taxon>
        <taxon>Symbiochloris</taxon>
    </lineage>
</organism>
<dbReference type="PROSITE" id="PS51719">
    <property type="entry name" value="G_SEPTIN"/>
    <property type="match status" value="1"/>
</dbReference>
<accession>A0AAW1P1D5</accession>
<reference evidence="4 5" key="1">
    <citation type="journal article" date="2024" name="Nat. Commun.">
        <title>Phylogenomics reveals the evolutionary origins of lichenization in chlorophyte algae.</title>
        <authorList>
            <person name="Puginier C."/>
            <person name="Libourel C."/>
            <person name="Otte J."/>
            <person name="Skaloud P."/>
            <person name="Haon M."/>
            <person name="Grisel S."/>
            <person name="Petersen M."/>
            <person name="Berrin J.G."/>
            <person name="Delaux P.M."/>
            <person name="Dal Grande F."/>
            <person name="Keller J."/>
        </authorList>
    </citation>
    <scope>NUCLEOTIDE SEQUENCE [LARGE SCALE GENOMIC DNA]</scope>
    <source>
        <strain evidence="4 5">SAG 2036</strain>
    </source>
</reference>
<dbReference type="Pfam" id="PF00735">
    <property type="entry name" value="Septin"/>
    <property type="match status" value="1"/>
</dbReference>
<evidence type="ECO:0000256" key="1">
    <source>
        <dbReference type="RuleBase" id="RU004560"/>
    </source>
</evidence>
<dbReference type="InterPro" id="IPR016024">
    <property type="entry name" value="ARM-type_fold"/>
</dbReference>
<dbReference type="GO" id="GO:0005525">
    <property type="term" value="F:GTP binding"/>
    <property type="evidence" value="ECO:0007669"/>
    <property type="project" value="UniProtKB-KW"/>
</dbReference>
<feature type="region of interest" description="Disordered" evidence="2">
    <location>
        <begin position="1"/>
        <end position="114"/>
    </location>
</feature>
<comment type="similarity">
    <text evidence="1">Belongs to the TRAFAC class TrmE-Era-EngA-EngB-Septin-like GTPase superfamily. Septin GTPase family.</text>
</comment>
<keyword evidence="5" id="KW-1185">Reference proteome</keyword>
<dbReference type="SUPFAM" id="SSF52540">
    <property type="entry name" value="P-loop containing nucleoside triphosphate hydrolases"/>
    <property type="match status" value="1"/>
</dbReference>
<evidence type="ECO:0000259" key="3">
    <source>
        <dbReference type="PROSITE" id="PS51719"/>
    </source>
</evidence>
<gene>
    <name evidence="4" type="ORF">WJX73_003040</name>
</gene>
<dbReference type="InterPro" id="IPR027417">
    <property type="entry name" value="P-loop_NTPase"/>
</dbReference>
<keyword evidence="1" id="KW-0342">GTP-binding</keyword>
<evidence type="ECO:0000313" key="5">
    <source>
        <dbReference type="Proteomes" id="UP001465755"/>
    </source>
</evidence>
<dbReference type="SUPFAM" id="SSF48371">
    <property type="entry name" value="ARM repeat"/>
    <property type="match status" value="1"/>
</dbReference>
<dbReference type="Proteomes" id="UP001465755">
    <property type="component" value="Unassembled WGS sequence"/>
</dbReference>
<evidence type="ECO:0000256" key="2">
    <source>
        <dbReference type="SAM" id="MobiDB-lite"/>
    </source>
</evidence>
<protein>
    <recommendedName>
        <fullName evidence="3">Septin-type G domain-containing protein</fullName>
    </recommendedName>
</protein>
<feature type="domain" description="Septin-type G" evidence="3">
    <location>
        <begin position="119"/>
        <end position="402"/>
    </location>
</feature>
<dbReference type="InterPro" id="IPR030379">
    <property type="entry name" value="G_SEPTIN_dom"/>
</dbReference>
<feature type="compositionally biased region" description="Polar residues" evidence="2">
    <location>
        <begin position="42"/>
        <end position="60"/>
    </location>
</feature>